<feature type="transmembrane region" description="Helical" evidence="1">
    <location>
        <begin position="230"/>
        <end position="254"/>
    </location>
</feature>
<sequence length="1066" mass="118908">MGRGEAMGEPGAITLDKPNKKAFVLWKPTLWDYICKFILSESFAWAVQNAVGVLFTVLFSVVWRMTFTLACVSSALYGAGAQVLSLDRTVGGRLFGGTIFVGCMLSGGVTGGAISSLAWVAHGSSKGLYHYFEEGLESPLLQNLTIVQDFEKEELRTILGQGISFVESTTTQTVARELPEFLDNFNEDIFNALGSLFPRINNAYWALLIVFFAIVSLPFAVARAHQNLKVGILMAIATLFMGSQVVFATLTPVLGIRQYWTQIVSGYIKVALVNCGAMCCTALLFFVKSSHDSVRIQMSQVLKDTGSLLSRIASNVNKQELDHKGGKQFFTEDQNQTVYEVVMDEVKALAEDSVLDEEGKQKDTNKFDEEENVFFVPMPSVHSGFEIRGNCQAIEDSLAICLFETPLPEITSHVGARRADFVDILEGLRTMLSTVCCMERIHMNASQELVSGGDLDPLTTVLAELAAIVLNMSHVLSDMDLWKPCKGEKVSWKPQGKEFWNTMQQKLVKFSDQTIDTINLKVSSKSASSQNDAMLLVLNCYSLIQDIKGCEFQVCKALDISVDAIDESENKPEAESRGLKEKIFSNAYLPSIIIHGLLLSGAAVYGLVIMSCIKLIKGSKLVLSSGKDRLELLRDRHVQFAFKYWLGLSLTIMSIVLILWKEKFSSENQLQNAYDLTYFFFVWQPIYFWITAAICIQFQVEAAAFRAVLRTTMTAIGGTLGWFTMMNGRLANNAVFIGGITALFNGFCALASPIKEFRYSLFLATFTFNAVVVCQYFGCCDVAGETNIYGGKVLSTLLGSVYSILVSWCILPYYTSTRMLDIEHDVLKDGLSLLKQLHEQNEQEVLQAKDEVTPQCKSQLSLKAVTDAVDIPITAVHKELELNIVDKRQFLLLTWTLLPTPKIVPLLKGRLEAIGVFLREAIKLNSTPLWSSERNKDKVNSLLSEIKEDVERALEASEVVVAECKVTMDATSRRTLNNARVNLASKVGALGKARAKLRESFIKWDERHRQDKWSDIELKLLARSQLLIYTLREINVIGLLLSETEATLDRDRWLSWAASWFGRRPF</sequence>
<feature type="transmembrane region" description="Helical" evidence="1">
    <location>
        <begin position="759"/>
        <end position="778"/>
    </location>
</feature>
<dbReference type="EMBL" id="HBFV01000524">
    <property type="protein sequence ID" value="CAD8928001.1"/>
    <property type="molecule type" value="Transcribed_RNA"/>
</dbReference>
<gene>
    <name evidence="2" type="ORF">POKL1161_LOCUS354</name>
</gene>
<feature type="transmembrane region" description="Helical" evidence="1">
    <location>
        <begin position="592"/>
        <end position="616"/>
    </location>
</feature>
<dbReference type="AlphaFoldDB" id="A0A7S1CTL8"/>
<keyword evidence="1" id="KW-1133">Transmembrane helix</keyword>
<accession>A0A7S1CTL8</accession>
<organism evidence="2">
    <name type="scientific">Picochlorum oklahomense</name>
    <dbReference type="NCBI Taxonomy" id="249345"/>
    <lineage>
        <taxon>Eukaryota</taxon>
        <taxon>Viridiplantae</taxon>
        <taxon>Chlorophyta</taxon>
        <taxon>core chlorophytes</taxon>
        <taxon>Trebouxiophyceae</taxon>
        <taxon>Trebouxiophyceae incertae sedis</taxon>
        <taxon>Picochlorum</taxon>
    </lineage>
</organism>
<feature type="transmembrane region" description="Helical" evidence="1">
    <location>
        <begin position="637"/>
        <end position="660"/>
    </location>
</feature>
<feature type="transmembrane region" description="Helical" evidence="1">
    <location>
        <begin position="680"/>
        <end position="700"/>
    </location>
</feature>
<feature type="transmembrane region" description="Helical" evidence="1">
    <location>
        <begin position="203"/>
        <end position="224"/>
    </location>
</feature>
<feature type="transmembrane region" description="Helical" evidence="1">
    <location>
        <begin position="266"/>
        <end position="287"/>
    </location>
</feature>
<keyword evidence="1" id="KW-0472">Membrane</keyword>
<feature type="transmembrane region" description="Helical" evidence="1">
    <location>
        <begin position="99"/>
        <end position="121"/>
    </location>
</feature>
<evidence type="ECO:0000313" key="2">
    <source>
        <dbReference type="EMBL" id="CAD8928001.1"/>
    </source>
</evidence>
<feature type="transmembrane region" description="Helical" evidence="1">
    <location>
        <begin position="793"/>
        <end position="814"/>
    </location>
</feature>
<feature type="transmembrane region" description="Helical" evidence="1">
    <location>
        <begin position="731"/>
        <end position="752"/>
    </location>
</feature>
<proteinExistence type="predicted"/>
<protein>
    <submittedName>
        <fullName evidence="2">Uncharacterized protein</fullName>
    </submittedName>
</protein>
<reference evidence="2" key="1">
    <citation type="submission" date="2021-01" db="EMBL/GenBank/DDBJ databases">
        <authorList>
            <person name="Corre E."/>
            <person name="Pelletier E."/>
            <person name="Niang G."/>
            <person name="Scheremetjew M."/>
            <person name="Finn R."/>
            <person name="Kale V."/>
            <person name="Holt S."/>
            <person name="Cochrane G."/>
            <person name="Meng A."/>
            <person name="Brown T."/>
            <person name="Cohen L."/>
        </authorList>
    </citation>
    <scope>NUCLEOTIDE SEQUENCE</scope>
    <source>
        <strain evidence="2">CCMP2329</strain>
    </source>
</reference>
<evidence type="ECO:0000256" key="1">
    <source>
        <dbReference type="SAM" id="Phobius"/>
    </source>
</evidence>
<name>A0A7S1CTL8_9CHLO</name>
<feature type="transmembrane region" description="Helical" evidence="1">
    <location>
        <begin position="50"/>
        <end position="79"/>
    </location>
</feature>
<keyword evidence="1" id="KW-0812">Transmembrane</keyword>